<sequence>MSDAHLKTTIRHVHQVELHYLCDTEPGGAEEGFVHEIGSAQVSVSEVIPAMVALLRLPSRRCQSDSCVLTAKSTLPATVRTLFDDEQAHYATATILDPQFKDHYSDRKMKEGGSNQLLNTINDMTSRVKDDGQHREASKRELPPKKKARTGALLGMYDKLIKENSRLHH</sequence>
<evidence type="ECO:0000313" key="3">
    <source>
        <dbReference type="Proteomes" id="UP001345963"/>
    </source>
</evidence>
<evidence type="ECO:0000313" key="2">
    <source>
        <dbReference type="EMBL" id="MED6239282.1"/>
    </source>
</evidence>
<feature type="non-terminal residue" evidence="2">
    <location>
        <position position="169"/>
    </location>
</feature>
<dbReference type="EMBL" id="JAHUTI010021149">
    <property type="protein sequence ID" value="MED6239282.1"/>
    <property type="molecule type" value="Genomic_DNA"/>
</dbReference>
<feature type="compositionally biased region" description="Basic and acidic residues" evidence="1">
    <location>
        <begin position="128"/>
        <end position="144"/>
    </location>
</feature>
<comment type="caution">
    <text evidence="2">The sequence shown here is derived from an EMBL/GenBank/DDBJ whole genome shotgun (WGS) entry which is preliminary data.</text>
</comment>
<protein>
    <submittedName>
        <fullName evidence="2">Uncharacterized protein</fullName>
    </submittedName>
</protein>
<keyword evidence="3" id="KW-1185">Reference proteome</keyword>
<dbReference type="Proteomes" id="UP001345963">
    <property type="component" value="Unassembled WGS sequence"/>
</dbReference>
<evidence type="ECO:0000256" key="1">
    <source>
        <dbReference type="SAM" id="MobiDB-lite"/>
    </source>
</evidence>
<proteinExistence type="predicted"/>
<gene>
    <name evidence="2" type="ORF">ATANTOWER_004409</name>
</gene>
<organism evidence="2 3">
    <name type="scientific">Ataeniobius toweri</name>
    <dbReference type="NCBI Taxonomy" id="208326"/>
    <lineage>
        <taxon>Eukaryota</taxon>
        <taxon>Metazoa</taxon>
        <taxon>Chordata</taxon>
        <taxon>Craniata</taxon>
        <taxon>Vertebrata</taxon>
        <taxon>Euteleostomi</taxon>
        <taxon>Actinopterygii</taxon>
        <taxon>Neopterygii</taxon>
        <taxon>Teleostei</taxon>
        <taxon>Neoteleostei</taxon>
        <taxon>Acanthomorphata</taxon>
        <taxon>Ovalentaria</taxon>
        <taxon>Atherinomorphae</taxon>
        <taxon>Cyprinodontiformes</taxon>
        <taxon>Goodeidae</taxon>
        <taxon>Ataeniobius</taxon>
    </lineage>
</organism>
<feature type="region of interest" description="Disordered" evidence="1">
    <location>
        <begin position="128"/>
        <end position="149"/>
    </location>
</feature>
<accession>A0ABU7AM20</accession>
<name>A0ABU7AM20_9TELE</name>
<reference evidence="2 3" key="1">
    <citation type="submission" date="2021-07" db="EMBL/GenBank/DDBJ databases">
        <authorList>
            <person name="Palmer J.M."/>
        </authorList>
    </citation>
    <scope>NUCLEOTIDE SEQUENCE [LARGE SCALE GENOMIC DNA]</scope>
    <source>
        <strain evidence="2 3">AT_MEX2019</strain>
        <tissue evidence="2">Muscle</tissue>
    </source>
</reference>